<dbReference type="GO" id="GO:0030288">
    <property type="term" value="C:outer membrane-bounded periplasmic space"/>
    <property type="evidence" value="ECO:0007669"/>
    <property type="project" value="TreeGrafter"/>
</dbReference>
<dbReference type="PANTHER" id="PTHR11575:SF24">
    <property type="entry name" value="5'-NUCLEOTIDASE"/>
    <property type="match status" value="1"/>
</dbReference>
<reference evidence="2 3" key="1">
    <citation type="submission" date="2019-10" db="EMBL/GenBank/DDBJ databases">
        <title>Rudanella paleaurantiibacter sp. nov., isolated from sludge.</title>
        <authorList>
            <person name="Xu S.Q."/>
        </authorList>
    </citation>
    <scope>NUCLEOTIDE SEQUENCE [LARGE SCALE GENOMIC DNA]</scope>
    <source>
        <strain evidence="2 3">HX-22-17</strain>
    </source>
</reference>
<dbReference type="GO" id="GO:0008253">
    <property type="term" value="F:5'-nucleotidase activity"/>
    <property type="evidence" value="ECO:0007669"/>
    <property type="project" value="TreeGrafter"/>
</dbReference>
<organism evidence="2 3">
    <name type="scientific">Rudanella paleaurantiibacter</name>
    <dbReference type="NCBI Taxonomy" id="2614655"/>
    <lineage>
        <taxon>Bacteria</taxon>
        <taxon>Pseudomonadati</taxon>
        <taxon>Bacteroidota</taxon>
        <taxon>Cytophagia</taxon>
        <taxon>Cytophagales</taxon>
        <taxon>Cytophagaceae</taxon>
        <taxon>Rudanella</taxon>
    </lineage>
</organism>
<proteinExistence type="predicted"/>
<dbReference type="Pfam" id="PF02872">
    <property type="entry name" value="5_nucleotid_C"/>
    <property type="match status" value="1"/>
</dbReference>
<dbReference type="RefSeq" id="WP_152123708.1">
    <property type="nucleotide sequence ID" value="NZ_WELI01000002.1"/>
</dbReference>
<dbReference type="GO" id="GO:0008768">
    <property type="term" value="F:UDP-sugar diphosphatase activity"/>
    <property type="evidence" value="ECO:0007669"/>
    <property type="project" value="TreeGrafter"/>
</dbReference>
<dbReference type="SUPFAM" id="SSF55816">
    <property type="entry name" value="5'-nucleotidase (syn. UDP-sugar hydrolase), C-terminal domain"/>
    <property type="match status" value="1"/>
</dbReference>
<protein>
    <recommendedName>
        <fullName evidence="1">5'-Nucleotidase C-terminal domain-containing protein</fullName>
    </recommendedName>
</protein>
<accession>A0A7J5U2W3</accession>
<comment type="caution">
    <text evidence="2">The sequence shown here is derived from an EMBL/GenBank/DDBJ whole genome shotgun (WGS) entry which is preliminary data.</text>
</comment>
<dbReference type="EMBL" id="WELI01000002">
    <property type="protein sequence ID" value="KAB7732137.1"/>
    <property type="molecule type" value="Genomic_DNA"/>
</dbReference>
<dbReference type="PANTHER" id="PTHR11575">
    <property type="entry name" value="5'-NUCLEOTIDASE-RELATED"/>
    <property type="match status" value="1"/>
</dbReference>
<feature type="domain" description="5'-Nucleotidase C-terminal" evidence="1">
    <location>
        <begin position="74"/>
        <end position="204"/>
    </location>
</feature>
<dbReference type="PRINTS" id="PR01607">
    <property type="entry name" value="APYRASEFAMLY"/>
</dbReference>
<evidence type="ECO:0000313" key="2">
    <source>
        <dbReference type="EMBL" id="KAB7732137.1"/>
    </source>
</evidence>
<sequence length="249" mass="27452">MTSKQWLPVWLVLIGLAGCKPSYHLGQQSATRLTVDSVTAQTDPGMAAFLQPYRQKLDQTMNEVLTRSTGRIEKGQPDAPLNDLLTDALLKQATQRYGKPIDCSHLNLGGIRTNLPAGNITIGSIYEVMPFDNQLVVMTLKGDMLQQFLNHFASSNALVIGGLRTKIKDGKVQSVQFTNGRTLQPNETYTVAMSDYIADGGENVGYIKGAIRRENLNYLIRDAFIDYFRQQGKTGTPLTPVSDGRVTVE</sequence>
<dbReference type="InterPro" id="IPR006179">
    <property type="entry name" value="5_nucleotidase/apyrase"/>
</dbReference>
<dbReference type="GO" id="GO:0009166">
    <property type="term" value="P:nucleotide catabolic process"/>
    <property type="evidence" value="ECO:0007669"/>
    <property type="project" value="InterPro"/>
</dbReference>
<dbReference type="AlphaFoldDB" id="A0A7J5U2W3"/>
<dbReference type="InterPro" id="IPR008334">
    <property type="entry name" value="5'-Nucleotdase_C"/>
</dbReference>
<evidence type="ECO:0000313" key="3">
    <source>
        <dbReference type="Proteomes" id="UP000488299"/>
    </source>
</evidence>
<gene>
    <name evidence="2" type="ORF">F5984_07970</name>
</gene>
<dbReference type="Gene3D" id="3.90.780.10">
    <property type="entry name" value="5'-Nucleotidase, C-terminal domain"/>
    <property type="match status" value="1"/>
</dbReference>
<dbReference type="PROSITE" id="PS51257">
    <property type="entry name" value="PROKAR_LIPOPROTEIN"/>
    <property type="match status" value="1"/>
</dbReference>
<keyword evidence="3" id="KW-1185">Reference proteome</keyword>
<name>A0A7J5U2W3_9BACT</name>
<dbReference type="InterPro" id="IPR036907">
    <property type="entry name" value="5'-Nucleotdase_C_sf"/>
</dbReference>
<dbReference type="Proteomes" id="UP000488299">
    <property type="component" value="Unassembled WGS sequence"/>
</dbReference>
<evidence type="ECO:0000259" key="1">
    <source>
        <dbReference type="Pfam" id="PF02872"/>
    </source>
</evidence>